<dbReference type="Pfam" id="PF04209">
    <property type="entry name" value="HgmA_C"/>
    <property type="match status" value="1"/>
</dbReference>
<sequence length="432" mass="49148">MVTRKLFSTFQAGFGNHFETEAEEGALPKGQNSPQKCPLGLYAEQLSGTPFTWTYRIWPTVLHKPFKTCDTDRFKNWLTSFDRDDSRLHVSPVQYRWSAQEIPTDREVNFFEGIQTMAGAGGPELKDGMSIHLYACNKSMQKEAFYSSDGDLLIVPQQGAILVKTELGRLRVEPQEIVVVQRGVKFLVEVLEGNSRGYLCEIFKGHFVIPDLGPIGSNCLANPRDFETPVAYYEDIEETWTVINKFQGKFFSFDIHHSPFDIVAWHGNYAPYKYDLRKFNTIGSISYDHPDPSIFTVLTAQTDDPGQAVCDFVIFPPRWLVQEHTFRPPYYHRNTMTEFMGNIAGVYDAKEKGFGPGCSSLHSAMSGHGPDSGVFEKASNADLKPQLVAENSMSFMFETAYQLKLTDYAVDDKHVDTEYYKCWENLPKLFKK</sequence>
<evidence type="ECO:0000256" key="6">
    <source>
        <dbReference type="ARBA" id="ARBA00022878"/>
    </source>
</evidence>
<dbReference type="InterPro" id="IPR046452">
    <property type="entry name" value="HgmA_N"/>
</dbReference>
<keyword evidence="10" id="KW-0585">Phenylalanine catabolism</keyword>
<keyword evidence="7 15" id="KW-0223">Dioxygenase</keyword>
<dbReference type="GO" id="GO:0046872">
    <property type="term" value="F:metal ion binding"/>
    <property type="evidence" value="ECO:0007669"/>
    <property type="project" value="UniProtKB-KW"/>
</dbReference>
<organism evidence="15 16">
    <name type="scientific">Stylonychia lemnae</name>
    <name type="common">Ciliate</name>
    <dbReference type="NCBI Taxonomy" id="5949"/>
    <lineage>
        <taxon>Eukaryota</taxon>
        <taxon>Sar</taxon>
        <taxon>Alveolata</taxon>
        <taxon>Ciliophora</taxon>
        <taxon>Intramacronucleata</taxon>
        <taxon>Spirotrichea</taxon>
        <taxon>Stichotrichia</taxon>
        <taxon>Sporadotrichida</taxon>
        <taxon>Oxytrichidae</taxon>
        <taxon>Stylonychinae</taxon>
        <taxon>Stylonychia</taxon>
    </lineage>
</organism>
<name>A0A078B438_STYLE</name>
<dbReference type="PANTHER" id="PTHR11056:SF0">
    <property type="entry name" value="HOMOGENTISATE 1,2-DIOXYGENASE"/>
    <property type="match status" value="1"/>
</dbReference>
<evidence type="ECO:0000256" key="11">
    <source>
        <dbReference type="PIRSR" id="PIRSR605708-1"/>
    </source>
</evidence>
<dbReference type="NCBIfam" id="TIGR01015">
    <property type="entry name" value="hmgA"/>
    <property type="match status" value="1"/>
</dbReference>
<evidence type="ECO:0000259" key="13">
    <source>
        <dbReference type="Pfam" id="PF04209"/>
    </source>
</evidence>
<evidence type="ECO:0000256" key="1">
    <source>
        <dbReference type="ARBA" id="ARBA00001962"/>
    </source>
</evidence>
<dbReference type="Pfam" id="PF20510">
    <property type="entry name" value="HgmA_N"/>
    <property type="match status" value="1"/>
</dbReference>
<evidence type="ECO:0000256" key="10">
    <source>
        <dbReference type="ARBA" id="ARBA00023232"/>
    </source>
</evidence>
<comment type="cofactor">
    <cofactor evidence="1 12">
        <name>Fe cation</name>
        <dbReference type="ChEBI" id="CHEBI:24875"/>
    </cofactor>
</comment>
<dbReference type="GO" id="GO:0004411">
    <property type="term" value="F:homogentisate 1,2-dioxygenase activity"/>
    <property type="evidence" value="ECO:0007669"/>
    <property type="project" value="UniProtKB-EC"/>
</dbReference>
<feature type="binding site" evidence="12">
    <location>
        <position position="332"/>
    </location>
    <ligand>
        <name>Fe cation</name>
        <dbReference type="ChEBI" id="CHEBI:24875"/>
    </ligand>
</feature>
<evidence type="ECO:0000256" key="5">
    <source>
        <dbReference type="ARBA" id="ARBA00022723"/>
    </source>
</evidence>
<dbReference type="GO" id="GO:0005737">
    <property type="term" value="C:cytoplasm"/>
    <property type="evidence" value="ECO:0007669"/>
    <property type="project" value="TreeGrafter"/>
</dbReference>
<evidence type="ECO:0000256" key="9">
    <source>
        <dbReference type="ARBA" id="ARBA00023004"/>
    </source>
</evidence>
<dbReference type="Gene3D" id="2.60.120.10">
    <property type="entry name" value="Jelly Rolls"/>
    <property type="match status" value="1"/>
</dbReference>
<keyword evidence="5 12" id="KW-0479">Metal-binding</keyword>
<comment type="pathway">
    <text evidence="2">Amino-acid degradation; L-phenylalanine degradation; acetoacetate and fumarate from L-phenylalanine: step 4/6.</text>
</comment>
<feature type="active site" description="Proton acceptor" evidence="11">
    <location>
        <position position="289"/>
    </location>
</feature>
<dbReference type="OMA" id="MLPHGPD"/>
<protein>
    <recommendedName>
        <fullName evidence="4">homogentisate 1,2-dioxygenase</fullName>
        <ecNumber evidence="4">1.13.11.5</ecNumber>
    </recommendedName>
</protein>
<dbReference type="FunFam" id="2.60.120.10:FF:000034">
    <property type="entry name" value="Homogentisate 1,2-dioxygenase"/>
    <property type="match status" value="1"/>
</dbReference>
<feature type="domain" description="Homogentisate 1,2-dioxygenase C-terminal" evidence="13">
    <location>
        <begin position="277"/>
        <end position="428"/>
    </location>
</feature>
<dbReference type="AlphaFoldDB" id="A0A078B438"/>
<evidence type="ECO:0000313" key="16">
    <source>
        <dbReference type="Proteomes" id="UP000039865"/>
    </source>
</evidence>
<dbReference type="EC" id="1.13.11.5" evidence="4"/>
<dbReference type="InterPro" id="IPR005708">
    <property type="entry name" value="Homogentis_dOase"/>
</dbReference>
<dbReference type="OrthoDB" id="1689029at2759"/>
<dbReference type="InterPro" id="IPR046451">
    <property type="entry name" value="HgmA_C"/>
</dbReference>
<dbReference type="InterPro" id="IPR011051">
    <property type="entry name" value="RmlC_Cupin_sf"/>
</dbReference>
<evidence type="ECO:0000256" key="8">
    <source>
        <dbReference type="ARBA" id="ARBA00023002"/>
    </source>
</evidence>
<feature type="binding site" evidence="12">
    <location>
        <position position="368"/>
    </location>
    <ligand>
        <name>Fe cation</name>
        <dbReference type="ChEBI" id="CHEBI:24875"/>
    </ligand>
</feature>
<feature type="binding site" evidence="12">
    <location>
        <position position="368"/>
    </location>
    <ligand>
        <name>homogentisate</name>
        <dbReference type="ChEBI" id="CHEBI:16169"/>
    </ligand>
</feature>
<dbReference type="GO" id="GO:0006572">
    <property type="term" value="P:L-tyrosine catabolic process"/>
    <property type="evidence" value="ECO:0007669"/>
    <property type="project" value="UniProtKB-KW"/>
</dbReference>
<evidence type="ECO:0000256" key="7">
    <source>
        <dbReference type="ARBA" id="ARBA00022964"/>
    </source>
</evidence>
<keyword evidence="8" id="KW-0560">Oxidoreductase</keyword>
<feature type="binding site" evidence="12">
    <location>
        <position position="347"/>
    </location>
    <ligand>
        <name>homogentisate</name>
        <dbReference type="ChEBI" id="CHEBI:16169"/>
    </ligand>
</feature>
<dbReference type="UniPathway" id="UPA00139">
    <property type="reaction ID" value="UER00339"/>
</dbReference>
<dbReference type="SUPFAM" id="SSF51182">
    <property type="entry name" value="RmlC-like cupins"/>
    <property type="match status" value="1"/>
</dbReference>
<dbReference type="InterPro" id="IPR014710">
    <property type="entry name" value="RmlC-like_jellyroll"/>
</dbReference>
<dbReference type="CDD" id="cd07000">
    <property type="entry name" value="cupin_HGO_N"/>
    <property type="match status" value="1"/>
</dbReference>
<evidence type="ECO:0000313" key="15">
    <source>
        <dbReference type="EMBL" id="CDW89249.1"/>
    </source>
</evidence>
<dbReference type="GO" id="GO:0006559">
    <property type="term" value="P:L-phenylalanine catabolic process"/>
    <property type="evidence" value="ECO:0007669"/>
    <property type="project" value="UniProtKB-UniPathway"/>
</dbReference>
<reference evidence="15 16" key="1">
    <citation type="submission" date="2014-06" db="EMBL/GenBank/DDBJ databases">
        <authorList>
            <person name="Swart Estienne"/>
        </authorList>
    </citation>
    <scope>NUCLEOTIDE SEQUENCE [LARGE SCALE GENOMIC DNA]</scope>
    <source>
        <strain evidence="15 16">130c</strain>
    </source>
</reference>
<evidence type="ECO:0000256" key="12">
    <source>
        <dbReference type="PIRSR" id="PIRSR605708-2"/>
    </source>
</evidence>
<evidence type="ECO:0000256" key="2">
    <source>
        <dbReference type="ARBA" id="ARBA00004704"/>
    </source>
</evidence>
<evidence type="ECO:0000259" key="14">
    <source>
        <dbReference type="Pfam" id="PF20510"/>
    </source>
</evidence>
<feature type="domain" description="Homogentisate 1,2-dioxygenase N-terminal" evidence="14">
    <location>
        <begin position="10"/>
        <end position="276"/>
    </location>
</feature>
<keyword evidence="16" id="KW-1185">Reference proteome</keyword>
<dbReference type="EMBL" id="CCKQ01017370">
    <property type="protein sequence ID" value="CDW89249.1"/>
    <property type="molecule type" value="Genomic_DNA"/>
</dbReference>
<evidence type="ECO:0000256" key="4">
    <source>
        <dbReference type="ARBA" id="ARBA00013127"/>
    </source>
</evidence>
<accession>A0A078B438</accession>
<dbReference type="PANTHER" id="PTHR11056">
    <property type="entry name" value="HOMOGENTISATE 1,2-DIOXYGENASE"/>
    <property type="match status" value="1"/>
</dbReference>
<feature type="binding site" evidence="12">
    <location>
        <position position="338"/>
    </location>
    <ligand>
        <name>Fe cation</name>
        <dbReference type="ChEBI" id="CHEBI:24875"/>
    </ligand>
</feature>
<proteinExistence type="inferred from homology"/>
<keyword evidence="9 12" id="KW-0408">Iron</keyword>
<keyword evidence="6" id="KW-0828">Tyrosine catabolism</keyword>
<gene>
    <name evidence="15" type="primary">Contig16414.g17478</name>
    <name evidence="15" type="ORF">STYLEM_18381</name>
</gene>
<dbReference type="Proteomes" id="UP000039865">
    <property type="component" value="Unassembled WGS sequence"/>
</dbReference>
<evidence type="ECO:0000256" key="3">
    <source>
        <dbReference type="ARBA" id="ARBA00007757"/>
    </source>
</evidence>
<comment type="similarity">
    <text evidence="3">Belongs to the homogentisate dioxygenase family.</text>
</comment>
<dbReference type="InParanoid" id="A0A078B438"/>